<keyword evidence="2" id="KW-1185">Reference proteome</keyword>
<accession>A0A9W8AF27</accession>
<dbReference type="EMBL" id="JANBPT010000269">
    <property type="protein sequence ID" value="KAJ1924511.1"/>
    <property type="molecule type" value="Genomic_DNA"/>
</dbReference>
<proteinExistence type="predicted"/>
<dbReference type="Proteomes" id="UP001150569">
    <property type="component" value="Unassembled WGS sequence"/>
</dbReference>
<gene>
    <name evidence="1" type="ORF">IWQ60_005153</name>
</gene>
<organism evidence="1 2">
    <name type="scientific">Tieghemiomyces parasiticus</name>
    <dbReference type="NCBI Taxonomy" id="78921"/>
    <lineage>
        <taxon>Eukaryota</taxon>
        <taxon>Fungi</taxon>
        <taxon>Fungi incertae sedis</taxon>
        <taxon>Zoopagomycota</taxon>
        <taxon>Kickxellomycotina</taxon>
        <taxon>Dimargaritomycetes</taxon>
        <taxon>Dimargaritales</taxon>
        <taxon>Dimargaritaceae</taxon>
        <taxon>Tieghemiomyces</taxon>
    </lineage>
</organism>
<reference evidence="1" key="1">
    <citation type="submission" date="2022-07" db="EMBL/GenBank/DDBJ databases">
        <title>Phylogenomic reconstructions and comparative analyses of Kickxellomycotina fungi.</title>
        <authorList>
            <person name="Reynolds N.K."/>
            <person name="Stajich J.E."/>
            <person name="Barry K."/>
            <person name="Grigoriev I.V."/>
            <person name="Crous P."/>
            <person name="Smith M.E."/>
        </authorList>
    </citation>
    <scope>NUCLEOTIDE SEQUENCE</scope>
    <source>
        <strain evidence="1">RSA 861</strain>
    </source>
</reference>
<dbReference type="AlphaFoldDB" id="A0A9W8AF27"/>
<protein>
    <submittedName>
        <fullName evidence="1">Uncharacterized protein</fullName>
    </submittedName>
</protein>
<name>A0A9W8AF27_9FUNG</name>
<evidence type="ECO:0000313" key="2">
    <source>
        <dbReference type="Proteomes" id="UP001150569"/>
    </source>
</evidence>
<comment type="caution">
    <text evidence="1">The sequence shown here is derived from an EMBL/GenBank/DDBJ whole genome shotgun (WGS) entry which is preliminary data.</text>
</comment>
<sequence>MASLDVIGGAEKEAKYVGDTALDIDDSSNASLLPPSASTPAIRYLVTQLKLISCTQNVGPTADETHYRICRPALFKPVQLEEATVPMKAEDGTTTNRVLWRQRPKCFTFGLHFESPVYGREVVLNCGRMFSFQLYTFDYDGQLYAWRWVSLWTWQLECVRMNDSCNAGARVALLQRKWVFSLVRAVIDLHPDETWSPGFQELLLFTAMRVVETYEARKQNSG</sequence>
<evidence type="ECO:0000313" key="1">
    <source>
        <dbReference type="EMBL" id="KAJ1924511.1"/>
    </source>
</evidence>